<dbReference type="Pfam" id="PF08477">
    <property type="entry name" value="Roc"/>
    <property type="match status" value="1"/>
</dbReference>
<dbReference type="SMART" id="SM00365">
    <property type="entry name" value="LRR_SD22"/>
    <property type="match status" value="27"/>
</dbReference>
<reference evidence="7" key="1">
    <citation type="submission" date="2023-01" db="EMBL/GenBank/DDBJ databases">
        <title>Phages are important unrecognized players in the ecology of the oral pathogen Porphyromonas gingivalis.</title>
        <authorList>
            <person name="Matrishin C.B."/>
            <person name="Kauffman K.M."/>
        </authorList>
    </citation>
    <scope>NUCLEOTIDE SEQUENCE</scope>
    <source>
        <strain evidence="7">HG1691old</strain>
    </source>
</reference>
<evidence type="ECO:0000313" key="7">
    <source>
        <dbReference type="EMBL" id="WCF98897.1"/>
    </source>
</evidence>
<accession>A0AAF0BDI9</accession>
<gene>
    <name evidence="7" type="ORF">NY149_10420</name>
</gene>
<dbReference type="GO" id="GO:0009274">
    <property type="term" value="C:peptidoglycan-based cell wall"/>
    <property type="evidence" value="ECO:0007669"/>
    <property type="project" value="UniProtKB-ARBA"/>
</dbReference>
<dbReference type="InterPro" id="IPR006553">
    <property type="entry name" value="Leu-rich_rpt_Cys-con_subtyp"/>
</dbReference>
<dbReference type="GO" id="GO:0007165">
    <property type="term" value="P:signal transduction"/>
    <property type="evidence" value="ECO:0007669"/>
    <property type="project" value="InterPro"/>
</dbReference>
<dbReference type="InterPro" id="IPR001611">
    <property type="entry name" value="Leu-rich_rpt"/>
</dbReference>
<dbReference type="PANTHER" id="PTHR45973:SF9">
    <property type="entry name" value="LEUCINE-RICH REPEAT-CONTAINING PROTEIN 46"/>
    <property type="match status" value="1"/>
</dbReference>
<dbReference type="Gene3D" id="3.40.50.300">
    <property type="entry name" value="P-loop containing nucleotide triphosphate hydrolases"/>
    <property type="match status" value="1"/>
</dbReference>
<name>A0AAF0BDI9_PORGN</name>
<dbReference type="SMART" id="SM00367">
    <property type="entry name" value="LRR_CC"/>
    <property type="match status" value="5"/>
</dbReference>
<keyword evidence="3" id="KW-0677">Repeat</keyword>
<protein>
    <submittedName>
        <fullName evidence="7">Leucine-rich repeat protein</fullName>
    </submittedName>
</protein>
<evidence type="ECO:0000256" key="4">
    <source>
        <dbReference type="ARBA" id="ARBA00023069"/>
    </source>
</evidence>
<dbReference type="InterPro" id="IPR050576">
    <property type="entry name" value="Cilia_flagella_integrity"/>
</dbReference>
<dbReference type="Gene3D" id="3.80.10.10">
    <property type="entry name" value="Ribonuclease Inhibitor"/>
    <property type="match status" value="4"/>
</dbReference>
<dbReference type="PROSITE" id="PS51450">
    <property type="entry name" value="LRR"/>
    <property type="match status" value="27"/>
</dbReference>
<dbReference type="SUPFAM" id="SSF52200">
    <property type="entry name" value="Toll/Interleukin receptor TIR domain"/>
    <property type="match status" value="1"/>
</dbReference>
<evidence type="ECO:0000313" key="8">
    <source>
        <dbReference type="Proteomes" id="UP001179540"/>
    </source>
</evidence>
<keyword evidence="5" id="KW-0966">Cell projection</keyword>
<dbReference type="SMART" id="SM00368">
    <property type="entry name" value="LRR_RI"/>
    <property type="match status" value="9"/>
</dbReference>
<dbReference type="Proteomes" id="UP001179540">
    <property type="component" value="Chromosome"/>
</dbReference>
<dbReference type="PANTHER" id="PTHR45973">
    <property type="entry name" value="PROTEIN PHOSPHATASE 1 REGULATORY SUBUNIT SDS22-RELATED"/>
    <property type="match status" value="1"/>
</dbReference>
<dbReference type="InterPro" id="IPR035897">
    <property type="entry name" value="Toll_tir_struct_dom_sf"/>
</dbReference>
<proteinExistence type="predicted"/>
<dbReference type="EMBL" id="CP116613">
    <property type="protein sequence ID" value="WCF98897.1"/>
    <property type="molecule type" value="Genomic_DNA"/>
</dbReference>
<dbReference type="InterPro" id="IPR000157">
    <property type="entry name" value="TIR_dom"/>
</dbReference>
<keyword evidence="2" id="KW-0433">Leucine-rich repeat</keyword>
<dbReference type="SMART" id="SM00255">
    <property type="entry name" value="TIR"/>
    <property type="match status" value="1"/>
</dbReference>
<evidence type="ECO:0000259" key="6">
    <source>
        <dbReference type="PROSITE" id="PS50104"/>
    </source>
</evidence>
<organism evidence="7 8">
    <name type="scientific">Porphyromonas gingivalis</name>
    <name type="common">Bacteroides gingivalis</name>
    <dbReference type="NCBI Taxonomy" id="837"/>
    <lineage>
        <taxon>Bacteria</taxon>
        <taxon>Pseudomonadati</taxon>
        <taxon>Bacteroidota</taxon>
        <taxon>Bacteroidia</taxon>
        <taxon>Bacteroidales</taxon>
        <taxon>Porphyromonadaceae</taxon>
        <taxon>Porphyromonas</taxon>
    </lineage>
</organism>
<dbReference type="SUPFAM" id="SSF52058">
    <property type="entry name" value="L domain-like"/>
    <property type="match status" value="3"/>
</dbReference>
<dbReference type="SMART" id="SM00369">
    <property type="entry name" value="LRR_TYP"/>
    <property type="match status" value="25"/>
</dbReference>
<dbReference type="InterPro" id="IPR003591">
    <property type="entry name" value="Leu-rich_rpt_typical-subtyp"/>
</dbReference>
<dbReference type="InterPro" id="IPR032675">
    <property type="entry name" value="LRR_dom_sf"/>
</dbReference>
<dbReference type="InterPro" id="IPR027417">
    <property type="entry name" value="P-loop_NTPase"/>
</dbReference>
<dbReference type="SUPFAM" id="SSF52540">
    <property type="entry name" value="P-loop containing nucleoside triphosphate hydrolases"/>
    <property type="match status" value="1"/>
</dbReference>
<dbReference type="Gene3D" id="3.40.50.10140">
    <property type="entry name" value="Toll/interleukin-1 receptor homology (TIR) domain"/>
    <property type="match status" value="1"/>
</dbReference>
<evidence type="ECO:0000256" key="3">
    <source>
        <dbReference type="ARBA" id="ARBA00022737"/>
    </source>
</evidence>
<dbReference type="PRINTS" id="PR00019">
    <property type="entry name" value="LEURICHRPT"/>
</dbReference>
<evidence type="ECO:0000256" key="5">
    <source>
        <dbReference type="ARBA" id="ARBA00023273"/>
    </source>
</evidence>
<evidence type="ECO:0000256" key="1">
    <source>
        <dbReference type="ARBA" id="ARBA00004138"/>
    </source>
</evidence>
<dbReference type="Pfam" id="PF12799">
    <property type="entry name" value="LRR_4"/>
    <property type="match status" value="12"/>
</dbReference>
<dbReference type="FunFam" id="3.80.10.10:FF:001164">
    <property type="entry name" value="GH01279p"/>
    <property type="match status" value="1"/>
</dbReference>
<comment type="subcellular location">
    <subcellularLocation>
        <location evidence="1">Cell projection</location>
        <location evidence="1">Cilium</location>
    </subcellularLocation>
</comment>
<dbReference type="PROSITE" id="PS50104">
    <property type="entry name" value="TIR"/>
    <property type="match status" value="1"/>
</dbReference>
<dbReference type="Pfam" id="PF13676">
    <property type="entry name" value="TIR_2"/>
    <property type="match status" value="1"/>
</dbReference>
<evidence type="ECO:0000256" key="2">
    <source>
        <dbReference type="ARBA" id="ARBA00022614"/>
    </source>
</evidence>
<feature type="domain" description="TIR" evidence="6">
    <location>
        <begin position="1283"/>
        <end position="1444"/>
    </location>
</feature>
<dbReference type="InterPro" id="IPR025875">
    <property type="entry name" value="Leu-rich_rpt_4"/>
</dbReference>
<dbReference type="RefSeq" id="WP_271912508.1">
    <property type="nucleotide sequence ID" value="NZ_CP116613.1"/>
</dbReference>
<sequence length="1448" mass="163104">MKAKKPQAILDLEKAYNIEIPDLSSQERIGWSVKRYFKQDSSGAVVELRLRECQIESMTWLIDFPALKSLDLSHNRISKLEGLERLTSLAELYLLDNQISKLEGLERLTSLTELYLSGNQIAKLEGLNALTSLTRLDLRGNQIAKLEGLDHLISLTGLNLSGNQIRKLEGLDHLTSLTGLNLSGNQIRKLEGLDSLTSLTELYLSDNQIAKLEGLDHLTSLTGLNLLGNQISKLEGLDSLTSLTGLNLLGNQISKLEGLDSLTSLTELDLSDNQIATLEGLNALTSLTRLDLRGNQIAKLEGLNALTSLTRLDLSGNQISKLESLASLTSLTRLDLSDNQIAKLEGLDSLTSLTRLDLSDNQIAKLEGLDSLTSLTGLYLRRNQLIKLEGLDHLTSLTELYLSRNQIAKLEGLDHLTSLTGLNLSGNQISKLEGLDSLTSLTGLNLSGNQIIKLEGLDSLTSLTELDLSGNQISKLESLNALTSLTELDLSDNQIAKLEGLNALTSLTRLDLSDNQIRKLEGLDSLTSLTELYLWSNQISKLEGLDSLTSLTRLNLVGNQISKLEGLERLTSLTELILLNNQISKLEGLDHLTSLINLFLSGNRISKIDGLASLTSLRMLYLSKNQINNLEGLKDLTQLQDLDVSGNDIQSVDDIKPLAPILEQTLESLTIDNNPFVALSGLKLSPYENHLPEIKALLEKEGQSKVLYDPFCKVMLLGNHRSGKSTFLTNYDTGYQYEGSTHVLSVHRSNNPNAIFYDFGGQDYYHGIYQAFFTTQSLYLLFWDAKKDRNFVSVDDKEYQTLNFNRPYWLGQIAYACNRCMSVGGNPDGKDTPQTTDDTIIIQTHADETGAKQQTLGCAAGDSVLEEIYVSLEPKANSAVHALNYLNERVREVVASRSKSIQITEKDRGLYEALPSIAGDNKHSPVSLETLAAELNMGRDENDLYTIEYLQTELNQLSLRGEVLYYRENEKLNSYVWLDPAAFVQMIHGEILQKDNINRGTVPKDIFECKLHNLSSGSIFEEDGQNGNMILQLLLEELIVYEDKDCYVIPGYLPLHSDDEAYKWLTLGFERPNFVLKFERFIPFGLINQIIAYYGREEGALKRYWRDQVIFTAGREMDRRQIEQEEKKEGLPKANAEDYLIWIKLDFTDLAISVFIKEQRKTSAKDMQRKEVAILSDILDMYWNNIPPREQIGDKGAEQTRSSIRETNRKKRPIQDLYLSCAQADKDLTESHYIHLGTLDDESKTTARIAAYPLKNGVIDKERVREVSTRPYKHLSVNKNLATAKQIFISYSKEDQTELETCLQFFKPLEKNGQIEIYYDKLTKFETPIHPEIRKRIVEADCIIALISQSYLTTDYILDHELPVFREYNKTIVPILIKPCTFEDDEFLREKYFAQKAQIINLGKEGKTIKAYDSITASAHRDDNWVAVVREFKEKILRITKQEVNTDE</sequence>
<keyword evidence="4" id="KW-0969">Cilium</keyword>